<dbReference type="EMBL" id="NNSR01000030">
    <property type="protein sequence ID" value="PKD32167.1"/>
    <property type="molecule type" value="Genomic_DNA"/>
</dbReference>
<dbReference type="Proteomes" id="UP000233425">
    <property type="component" value="Unassembled WGS sequence"/>
</dbReference>
<accession>A0A2N0UYV1</accession>
<proteinExistence type="predicted"/>
<dbReference type="RefSeq" id="WP_101028659.1">
    <property type="nucleotide sequence ID" value="NZ_CABMMZ010000030.1"/>
</dbReference>
<gene>
    <name evidence="1" type="ORF">RBATCC27255_00573</name>
</gene>
<dbReference type="AlphaFoldDB" id="A0A2N0UYV1"/>
<name>A0A2N0UYV1_9FIRM</name>
<evidence type="ECO:0000313" key="2">
    <source>
        <dbReference type="Proteomes" id="UP000233425"/>
    </source>
</evidence>
<sequence>MYADYIEHQGGDENSIISAEHIDVLTFNRIDFEKLSEMQKRIISRVHSRLTAFEEENADMISSYLKSYSINGTSMEFGASWNLMCISGVAIPADLYALLKSTGLCYPAI</sequence>
<comment type="caution">
    <text evidence="1">The sequence shown here is derived from an EMBL/GenBank/DDBJ whole genome shotgun (WGS) entry which is preliminary data.</text>
</comment>
<protein>
    <submittedName>
        <fullName evidence="1">Uncharacterized protein</fullName>
    </submittedName>
</protein>
<reference evidence="1" key="1">
    <citation type="journal article" date="2018" name="Environ. Microbiol.">
        <title>Sporulation capability and amylosome conservation among diverse human colonic and rumen isolates of the keystone starch-degrader Ruminococcus bromii.</title>
        <authorList>
            <person name="Mukhopadhya I."/>
            <person name="Morais S."/>
            <person name="Laverde-Gomez J."/>
            <person name="Sheridan P.O."/>
            <person name="Walker A.W."/>
            <person name="Kelly W."/>
            <person name="Klieve A.V."/>
            <person name="Ouwerkerk D."/>
            <person name="Duncan S.H."/>
            <person name="Louis P."/>
            <person name="Koropatkin N."/>
            <person name="Cockburn D."/>
            <person name="Kibler R."/>
            <person name="Cooper P.J."/>
            <person name="Sandoval C."/>
            <person name="Crost E."/>
            <person name="Juge N."/>
            <person name="Bayer E.A."/>
            <person name="Flint H.J."/>
        </authorList>
    </citation>
    <scope>NUCLEOTIDE SEQUENCE [LARGE SCALE GENOMIC DNA]</scope>
    <source>
        <strain evidence="1">ATCC 27255</strain>
    </source>
</reference>
<evidence type="ECO:0000313" key="1">
    <source>
        <dbReference type="EMBL" id="PKD32167.1"/>
    </source>
</evidence>
<organism evidence="1 2">
    <name type="scientific">Ruminococcus bromii</name>
    <dbReference type="NCBI Taxonomy" id="40518"/>
    <lineage>
        <taxon>Bacteria</taxon>
        <taxon>Bacillati</taxon>
        <taxon>Bacillota</taxon>
        <taxon>Clostridia</taxon>
        <taxon>Eubacteriales</taxon>
        <taxon>Oscillospiraceae</taxon>
        <taxon>Ruminococcus</taxon>
    </lineage>
</organism>
<keyword evidence="2" id="KW-1185">Reference proteome</keyword>